<evidence type="ECO:0000313" key="3">
    <source>
        <dbReference type="EMBL" id="KGE78564.1"/>
    </source>
</evidence>
<sequence length="129" mass="13719">MRSSLALTALAISLASLSAATSALASPTYENDAGQSAQLTHAMAHQGQDSATATATWSPGDNRYISTGKTMLVEAFRQDHTLGQSDAVSKSRPYVELARSIQAGPKTSFTVETSTYHDSEDRIGNPLDW</sequence>
<comment type="caution">
    <text evidence="3">The sequence shown here is derived from an EMBL/GenBank/DDBJ whole genome shotgun (WGS) entry which is preliminary data.</text>
</comment>
<reference evidence="3 4" key="1">
    <citation type="submission" date="2014-06" db="EMBL/GenBank/DDBJ databases">
        <title>Draft genome sequence of an extremely salt tolerant bacteria Halomonas salina/CIFRI 1.</title>
        <authorList>
            <person name="Behera B.D."/>
            <person name="Meena D.K."/>
            <person name="Das P."/>
            <person name="Maharana J."/>
            <person name="Paria P."/>
            <person name="Sharma A.P."/>
            <person name="Shamsudheen K.V."/>
            <person name="Rijit J."/>
            <person name="Dixit V."/>
            <person name="Verma A."/>
            <person name="Scaria V."/>
            <person name="Sivasubbu S."/>
        </authorList>
    </citation>
    <scope>NUCLEOTIDE SEQUENCE [LARGE SCALE GENOMIC DNA]</scope>
    <source>
        <strain evidence="3 4">CIFRI 1</strain>
    </source>
</reference>
<feature type="region of interest" description="Disordered" evidence="1">
    <location>
        <begin position="40"/>
        <end position="60"/>
    </location>
</feature>
<evidence type="ECO:0000256" key="2">
    <source>
        <dbReference type="SAM" id="SignalP"/>
    </source>
</evidence>
<feature type="compositionally biased region" description="Polar residues" evidence="1">
    <location>
        <begin position="47"/>
        <end position="60"/>
    </location>
</feature>
<feature type="chain" id="PRO_5047444416" evidence="2">
    <location>
        <begin position="26"/>
        <end position="129"/>
    </location>
</feature>
<gene>
    <name evidence="3" type="ORF">FP66_02205</name>
</gene>
<protein>
    <submittedName>
        <fullName evidence="3">Uncharacterized protein</fullName>
    </submittedName>
</protein>
<evidence type="ECO:0000313" key="4">
    <source>
        <dbReference type="Proteomes" id="UP000029721"/>
    </source>
</evidence>
<feature type="signal peptide" evidence="2">
    <location>
        <begin position="1"/>
        <end position="25"/>
    </location>
</feature>
<organism evidence="3 4">
    <name type="scientific">Halomonas salina</name>
    <dbReference type="NCBI Taxonomy" id="42565"/>
    <lineage>
        <taxon>Bacteria</taxon>
        <taxon>Pseudomonadati</taxon>
        <taxon>Pseudomonadota</taxon>
        <taxon>Gammaproteobacteria</taxon>
        <taxon>Oceanospirillales</taxon>
        <taxon>Halomonadaceae</taxon>
        <taxon>Halomonas</taxon>
    </lineage>
</organism>
<proteinExistence type="predicted"/>
<accession>A0ABR4WV11</accession>
<dbReference type="RefSeq" id="WP_035594377.1">
    <property type="nucleotide sequence ID" value="NZ_JOKD01000014.1"/>
</dbReference>
<dbReference type="EMBL" id="JOKD01000014">
    <property type="protein sequence ID" value="KGE78564.1"/>
    <property type="molecule type" value="Genomic_DNA"/>
</dbReference>
<keyword evidence="4" id="KW-1185">Reference proteome</keyword>
<dbReference type="Proteomes" id="UP000029721">
    <property type="component" value="Unassembled WGS sequence"/>
</dbReference>
<keyword evidence="2" id="KW-0732">Signal</keyword>
<evidence type="ECO:0000256" key="1">
    <source>
        <dbReference type="SAM" id="MobiDB-lite"/>
    </source>
</evidence>
<name>A0ABR4WV11_9GAMM</name>